<dbReference type="PROSITE" id="PS51094">
    <property type="entry name" value="PTS_EIIA_TYPE_2"/>
    <property type="match status" value="1"/>
</dbReference>
<dbReference type="InterPro" id="IPR051541">
    <property type="entry name" value="PTS_SugarTrans_NitroReg"/>
</dbReference>
<evidence type="ECO:0000313" key="7">
    <source>
        <dbReference type="EMBL" id="BDG67289.1"/>
    </source>
</evidence>
<dbReference type="InterPro" id="IPR004715">
    <property type="entry name" value="PTS_IIA_fruc"/>
</dbReference>
<sequence>MNIETLLPFEHIVLGLEATTKEEVVRQLAKILVTEGIVQSENEYVQSVMEREDHSTTGIGNNIAIPHGKSRAVSEPAIVFARLKAPLEWQSLDDEPVTVVIMLAIPEEHQGDTHLRILSEIAMKLMDEDITEALKSETDKEIIAKLLSE</sequence>
<reference evidence="7 8" key="1">
    <citation type="submission" date="2022-03" db="EMBL/GenBank/DDBJ databases">
        <title>Complete genome sequence of Enterococcus innesii DB-1.</title>
        <authorList>
            <person name="Fukuda D."/>
            <person name="Nolasco-Hipolito C."/>
        </authorList>
    </citation>
    <scope>NUCLEOTIDE SEQUENCE [LARGE SCALE GENOMIC DNA]</scope>
    <source>
        <strain evidence="7 8">DB-1</strain>
    </source>
</reference>
<proteinExistence type="predicted"/>
<accession>A0ABN6NQV0</accession>
<dbReference type="PROSITE" id="PS00372">
    <property type="entry name" value="PTS_EIIA_TYPE_2_HIS"/>
    <property type="match status" value="1"/>
</dbReference>
<dbReference type="EMBL" id="AP025635">
    <property type="protein sequence ID" value="BDG67289.1"/>
    <property type="molecule type" value="Genomic_DNA"/>
</dbReference>
<dbReference type="RefSeq" id="WP_086297724.1">
    <property type="nucleotide sequence ID" value="NZ_AP025635.1"/>
</dbReference>
<evidence type="ECO:0000256" key="4">
    <source>
        <dbReference type="ARBA" id="ARBA00022679"/>
    </source>
</evidence>
<evidence type="ECO:0000256" key="3">
    <source>
        <dbReference type="ARBA" id="ARBA00022597"/>
    </source>
</evidence>
<dbReference type="CDD" id="cd00211">
    <property type="entry name" value="PTS_IIA_fru"/>
    <property type="match status" value="1"/>
</dbReference>
<dbReference type="SUPFAM" id="SSF55804">
    <property type="entry name" value="Phoshotransferase/anion transport protein"/>
    <property type="match status" value="1"/>
</dbReference>
<keyword evidence="3" id="KW-0762">Sugar transport</keyword>
<dbReference type="NCBIfam" id="TIGR00848">
    <property type="entry name" value="fruA"/>
    <property type="match status" value="1"/>
</dbReference>
<gene>
    <name evidence="7" type="ORF">ENLAB_08530</name>
</gene>
<protein>
    <submittedName>
        <fullName evidence="7">Fructose-specific PTS system IIA component</fullName>
    </submittedName>
</protein>
<keyword evidence="5" id="KW-0598">Phosphotransferase system</keyword>
<keyword evidence="8" id="KW-1185">Reference proteome</keyword>
<name>A0ABN6NQV0_9ENTE</name>
<keyword evidence="4" id="KW-0808">Transferase</keyword>
<feature type="domain" description="PTS EIIA type-2" evidence="6">
    <location>
        <begin position="5"/>
        <end position="149"/>
    </location>
</feature>
<evidence type="ECO:0000259" key="6">
    <source>
        <dbReference type="PROSITE" id="PS51094"/>
    </source>
</evidence>
<dbReference type="GeneID" id="83456845"/>
<organism evidence="7 8">
    <name type="scientific">Enterococcus innesii</name>
    <dbReference type="NCBI Taxonomy" id="2839759"/>
    <lineage>
        <taxon>Bacteria</taxon>
        <taxon>Bacillati</taxon>
        <taxon>Bacillota</taxon>
        <taxon>Bacilli</taxon>
        <taxon>Lactobacillales</taxon>
        <taxon>Enterococcaceae</taxon>
        <taxon>Enterococcus</taxon>
    </lineage>
</organism>
<dbReference type="PANTHER" id="PTHR47738">
    <property type="entry name" value="PTS SYSTEM FRUCTOSE-LIKE EIIA COMPONENT-RELATED"/>
    <property type="match status" value="1"/>
</dbReference>
<dbReference type="Pfam" id="PF00359">
    <property type="entry name" value="PTS_EIIA_2"/>
    <property type="match status" value="1"/>
</dbReference>
<dbReference type="InterPro" id="IPR016152">
    <property type="entry name" value="PTrfase/Anion_transptr"/>
</dbReference>
<dbReference type="InterPro" id="IPR002178">
    <property type="entry name" value="PTS_EIIA_type-2_dom"/>
</dbReference>
<evidence type="ECO:0000256" key="2">
    <source>
        <dbReference type="ARBA" id="ARBA00022553"/>
    </source>
</evidence>
<keyword evidence="2" id="KW-0597">Phosphoprotein</keyword>
<evidence type="ECO:0000256" key="5">
    <source>
        <dbReference type="ARBA" id="ARBA00022683"/>
    </source>
</evidence>
<dbReference type="PANTHER" id="PTHR47738:SF2">
    <property type="entry name" value="PTS SYSTEM FRUCTOSE-LIKE EIIA COMPONENT"/>
    <property type="match status" value="1"/>
</dbReference>
<dbReference type="Proteomes" id="UP000831692">
    <property type="component" value="Chromosome"/>
</dbReference>
<evidence type="ECO:0000313" key="8">
    <source>
        <dbReference type="Proteomes" id="UP000831692"/>
    </source>
</evidence>
<keyword evidence="1" id="KW-0813">Transport</keyword>
<dbReference type="Gene3D" id="3.40.930.10">
    <property type="entry name" value="Mannitol-specific EII, Chain A"/>
    <property type="match status" value="1"/>
</dbReference>
<evidence type="ECO:0000256" key="1">
    <source>
        <dbReference type="ARBA" id="ARBA00022448"/>
    </source>
</evidence>